<organism evidence="2 3">
    <name type="scientific">Kribbella antiqua</name>
    <dbReference type="NCBI Taxonomy" id="2512217"/>
    <lineage>
        <taxon>Bacteria</taxon>
        <taxon>Bacillati</taxon>
        <taxon>Actinomycetota</taxon>
        <taxon>Actinomycetes</taxon>
        <taxon>Propionibacteriales</taxon>
        <taxon>Kribbellaceae</taxon>
        <taxon>Kribbella</taxon>
    </lineage>
</organism>
<dbReference type="EMBL" id="SLWR01000011">
    <property type="protein sequence ID" value="TCO44163.1"/>
    <property type="molecule type" value="Genomic_DNA"/>
</dbReference>
<feature type="compositionally biased region" description="Basic and acidic residues" evidence="1">
    <location>
        <begin position="1"/>
        <end position="10"/>
    </location>
</feature>
<dbReference type="AlphaFoldDB" id="A0A4R2IHE2"/>
<dbReference type="Proteomes" id="UP000295573">
    <property type="component" value="Unassembled WGS sequence"/>
</dbReference>
<proteinExistence type="predicted"/>
<keyword evidence="3" id="KW-1185">Reference proteome</keyword>
<dbReference type="GO" id="GO:0016740">
    <property type="term" value="F:transferase activity"/>
    <property type="evidence" value="ECO:0007669"/>
    <property type="project" value="UniProtKB-KW"/>
</dbReference>
<accession>A0A4R2IHE2</accession>
<dbReference type="RefSeq" id="WP_132154529.1">
    <property type="nucleotide sequence ID" value="NZ_SLWR01000011.1"/>
</dbReference>
<keyword evidence="2" id="KW-0808">Transferase</keyword>
<evidence type="ECO:0000313" key="3">
    <source>
        <dbReference type="Proteomes" id="UP000295573"/>
    </source>
</evidence>
<gene>
    <name evidence="2" type="ORF">EV646_111357</name>
</gene>
<name>A0A4R2IHE2_9ACTN</name>
<evidence type="ECO:0000313" key="2">
    <source>
        <dbReference type="EMBL" id="TCO44163.1"/>
    </source>
</evidence>
<evidence type="ECO:0000256" key="1">
    <source>
        <dbReference type="SAM" id="MobiDB-lite"/>
    </source>
</evidence>
<dbReference type="Pfam" id="PF08843">
    <property type="entry name" value="AbiEii"/>
    <property type="match status" value="1"/>
</dbReference>
<dbReference type="OrthoDB" id="9808443at2"/>
<feature type="region of interest" description="Disordered" evidence="1">
    <location>
        <begin position="1"/>
        <end position="20"/>
    </location>
</feature>
<reference evidence="2 3" key="1">
    <citation type="journal article" date="2015" name="Stand. Genomic Sci.">
        <title>Genomic Encyclopedia of Bacterial and Archaeal Type Strains, Phase III: the genomes of soil and plant-associated and newly described type strains.</title>
        <authorList>
            <person name="Whitman W.B."/>
            <person name="Woyke T."/>
            <person name="Klenk H.P."/>
            <person name="Zhou Y."/>
            <person name="Lilburn T.G."/>
            <person name="Beck B.J."/>
            <person name="De Vos P."/>
            <person name="Vandamme P."/>
            <person name="Eisen J.A."/>
            <person name="Garrity G."/>
            <person name="Hugenholtz P."/>
            <person name="Kyrpides N.C."/>
        </authorList>
    </citation>
    <scope>NUCLEOTIDE SEQUENCE [LARGE SCALE GENOMIC DNA]</scope>
    <source>
        <strain evidence="2 3">VKM Ac-2541</strain>
    </source>
</reference>
<protein>
    <submittedName>
        <fullName evidence="2">Nucleotidyltransferase AbiEii toxin of type IV toxin-antitoxin system</fullName>
    </submittedName>
</protein>
<dbReference type="InterPro" id="IPR014942">
    <property type="entry name" value="AbiEii"/>
</dbReference>
<comment type="caution">
    <text evidence="2">The sequence shown here is derived from an EMBL/GenBank/DDBJ whole genome shotgun (WGS) entry which is preliminary data.</text>
</comment>
<sequence>MSKPTRDDPGGRAYLDLQNRARREGRGTQELLTLYVVERWLARLSRSSRLDDFILKGGMLLAAYGRRRPTADADALAQNMPGDERTVAARVAEIASLPDPDGGVEYLLGTVTTSVIRDDALYAGIRVGMTARIATAAVKLRLDVNFGDPVTPGPQIVEVPALRPGVDAIRVLGYPVETLIAEKLSTAVALGAANTRVRDYADIYTLITSRELDDDVVREAVRATAAFRGTAVRPLSEVTSGLVALRSGAYAAYRAGLGLSGHDLPEDFADLVQVVAAFADRVLTE</sequence>